<keyword evidence="2" id="KW-1185">Reference proteome</keyword>
<organism evidence="1 2">
    <name type="scientific">Streptomonospora nanhaiensis</name>
    <dbReference type="NCBI Taxonomy" id="1323731"/>
    <lineage>
        <taxon>Bacteria</taxon>
        <taxon>Bacillati</taxon>
        <taxon>Actinomycetota</taxon>
        <taxon>Actinomycetes</taxon>
        <taxon>Streptosporangiales</taxon>
        <taxon>Nocardiopsidaceae</taxon>
        <taxon>Streptomonospora</taxon>
    </lineage>
</organism>
<reference evidence="1 2" key="1">
    <citation type="submission" date="2020-07" db="EMBL/GenBank/DDBJ databases">
        <title>Sequencing the genomes of 1000 actinobacteria strains.</title>
        <authorList>
            <person name="Klenk H.-P."/>
        </authorList>
    </citation>
    <scope>NUCLEOTIDE SEQUENCE [LARGE SCALE GENOMIC DNA]</scope>
    <source>
        <strain evidence="1 2">DSM 45927</strain>
    </source>
</reference>
<accession>A0A853BTH6</accession>
<comment type="caution">
    <text evidence="1">The sequence shown here is derived from an EMBL/GenBank/DDBJ whole genome shotgun (WGS) entry which is preliminary data.</text>
</comment>
<dbReference type="RefSeq" id="WP_179769467.1">
    <property type="nucleotide sequence ID" value="NZ_JACCFO010000001.1"/>
</dbReference>
<proteinExistence type="predicted"/>
<name>A0A853BTH6_9ACTN</name>
<dbReference type="AlphaFoldDB" id="A0A853BTH6"/>
<dbReference type="Proteomes" id="UP000575985">
    <property type="component" value="Unassembled WGS sequence"/>
</dbReference>
<evidence type="ECO:0000313" key="2">
    <source>
        <dbReference type="Proteomes" id="UP000575985"/>
    </source>
</evidence>
<dbReference type="EMBL" id="JACCFO010000001">
    <property type="protein sequence ID" value="NYI98290.1"/>
    <property type="molecule type" value="Genomic_DNA"/>
</dbReference>
<evidence type="ECO:0000313" key="1">
    <source>
        <dbReference type="EMBL" id="NYI98290.1"/>
    </source>
</evidence>
<gene>
    <name evidence="1" type="ORF">HNR12_004567</name>
</gene>
<sequence length="94" mass="10540">MPAKVLPLRQGQPAGLDPDVLAKLRAEHPDWWIRPECGQYVATHRGDQADEQRHRAGILVVVSAPTPAALHAELVYQGVLRWVESATAVRRWCR</sequence>
<protein>
    <submittedName>
        <fullName evidence="1">Uncharacterized protein</fullName>
    </submittedName>
</protein>